<comment type="cofactor">
    <cofactor evidence="10">
        <name>Mn(2+)</name>
        <dbReference type="ChEBI" id="CHEBI:29035"/>
    </cofactor>
    <text evidence="10">Binds 2 Mn(2+) ions per subunit in a binuclear metal center.</text>
</comment>
<feature type="binding site" evidence="10">
    <location>
        <position position="167"/>
    </location>
    <ligand>
        <name>substrate</name>
    </ligand>
</feature>
<feature type="binding site" evidence="10">
    <location>
        <position position="195"/>
    </location>
    <ligand>
        <name>Mn(2+)</name>
        <dbReference type="ChEBI" id="CHEBI:29035"/>
        <label>2</label>
    </ligand>
</feature>
<evidence type="ECO:0000256" key="3">
    <source>
        <dbReference type="ARBA" id="ARBA00022519"/>
    </source>
</evidence>
<evidence type="ECO:0000256" key="10">
    <source>
        <dbReference type="HAMAP-Rule" id="MF_00575"/>
    </source>
</evidence>
<dbReference type="EC" id="3.6.1.54" evidence="10"/>
<feature type="binding site" evidence="10">
    <location>
        <position position="40"/>
    </location>
    <ligand>
        <name>Mn(2+)</name>
        <dbReference type="ChEBI" id="CHEBI:29035"/>
        <label>2</label>
    </ligand>
</feature>
<dbReference type="InterPro" id="IPR043461">
    <property type="entry name" value="LpxH-like"/>
</dbReference>
<dbReference type="InterPro" id="IPR029052">
    <property type="entry name" value="Metallo-depent_PP-like"/>
</dbReference>
<dbReference type="AlphaFoldDB" id="F5R7Z9"/>
<organism evidence="12 13">
    <name type="scientific">Methyloversatilis universalis (strain ATCC BAA-1314 / DSM 25237 / JCM 13912 / CCUG 52030 / FAM5)</name>
    <dbReference type="NCBI Taxonomy" id="1000565"/>
    <lineage>
        <taxon>Bacteria</taxon>
        <taxon>Pseudomonadati</taxon>
        <taxon>Pseudomonadota</taxon>
        <taxon>Betaproteobacteria</taxon>
        <taxon>Nitrosomonadales</taxon>
        <taxon>Sterolibacteriaceae</taxon>
        <taxon>Methyloversatilis</taxon>
    </lineage>
</organism>
<feature type="binding site" evidence="10">
    <location>
        <position position="40"/>
    </location>
    <ligand>
        <name>Mn(2+)</name>
        <dbReference type="ChEBI" id="CHEBI:29035"/>
        <label>1</label>
    </ligand>
</feature>
<comment type="subcellular location">
    <subcellularLocation>
        <location evidence="10">Cell inner membrane</location>
        <topology evidence="10">Peripheral membrane protein</topology>
        <orientation evidence="10">Cytoplasmic side</orientation>
    </subcellularLocation>
</comment>
<feature type="binding site" evidence="10">
    <location>
        <position position="7"/>
    </location>
    <ligand>
        <name>Mn(2+)</name>
        <dbReference type="ChEBI" id="CHEBI:29035"/>
        <label>1</label>
    </ligand>
</feature>
<evidence type="ECO:0000256" key="4">
    <source>
        <dbReference type="ARBA" id="ARBA00022556"/>
    </source>
</evidence>
<feature type="binding site" evidence="10">
    <location>
        <position position="164"/>
    </location>
    <ligand>
        <name>substrate</name>
    </ligand>
</feature>
<dbReference type="GO" id="GO:0008758">
    <property type="term" value="F:UDP-2,3-diacylglucosamine hydrolase activity"/>
    <property type="evidence" value="ECO:0007669"/>
    <property type="project" value="UniProtKB-UniRule"/>
</dbReference>
<keyword evidence="13" id="KW-1185">Reference proteome</keyword>
<feature type="binding site" evidence="10">
    <location>
        <begin position="79"/>
        <end position="80"/>
    </location>
    <ligand>
        <name>substrate</name>
    </ligand>
</feature>
<keyword evidence="8 10" id="KW-0472">Membrane</keyword>
<dbReference type="HAMAP" id="MF_00575">
    <property type="entry name" value="LpxH"/>
    <property type="match status" value="1"/>
</dbReference>
<dbReference type="GO" id="GO:0005737">
    <property type="term" value="C:cytoplasm"/>
    <property type="evidence" value="ECO:0007669"/>
    <property type="project" value="InterPro"/>
</dbReference>
<comment type="caution">
    <text evidence="12">The sequence shown here is derived from an EMBL/GenBank/DDBJ whole genome shotgun (WGS) entry which is preliminary data.</text>
</comment>
<dbReference type="InterPro" id="IPR004843">
    <property type="entry name" value="Calcineurin-like_PHP"/>
</dbReference>
<keyword evidence="6 10" id="KW-0378">Hydrolase</keyword>
<dbReference type="UniPathway" id="UPA00359">
    <property type="reaction ID" value="UER00480"/>
</dbReference>
<name>F5R7Z9_METUF</name>
<feature type="binding site" evidence="10">
    <location>
        <position position="114"/>
    </location>
    <ligand>
        <name>Mn(2+)</name>
        <dbReference type="ChEBI" id="CHEBI:29035"/>
        <label>2</label>
    </ligand>
</feature>
<evidence type="ECO:0000259" key="11">
    <source>
        <dbReference type="Pfam" id="PF00149"/>
    </source>
</evidence>
<feature type="binding site" evidence="10">
    <location>
        <position position="160"/>
    </location>
    <ligand>
        <name>substrate</name>
    </ligand>
</feature>
<evidence type="ECO:0000256" key="7">
    <source>
        <dbReference type="ARBA" id="ARBA00023098"/>
    </source>
</evidence>
<evidence type="ECO:0000256" key="8">
    <source>
        <dbReference type="ARBA" id="ARBA00023136"/>
    </source>
</evidence>
<dbReference type="Pfam" id="PF00149">
    <property type="entry name" value="Metallophos"/>
    <property type="match status" value="1"/>
</dbReference>
<feature type="binding site" evidence="10">
    <location>
        <position position="197"/>
    </location>
    <ligand>
        <name>Mn(2+)</name>
        <dbReference type="ChEBI" id="CHEBI:29035"/>
        <label>1</label>
    </ligand>
</feature>
<keyword evidence="1 10" id="KW-1003">Cell membrane</keyword>
<accession>F5R7Z9</accession>
<dbReference type="Proteomes" id="UP000005019">
    <property type="component" value="Unassembled WGS sequence"/>
</dbReference>
<sequence>MDLLCSDLHLSAATPALNTAFVALLEGRARQARRVFLLGDLFEAWAGDEDVTDPAVRPVIAALRSLHDAGIEVHVLPGNRDFLMGAGFTEATGARIHGDWLIADIGGRNTLLLHGDTLCTDDLPYQQFRAMVRNPQWQAAFLAKPLAERHAIAEDMRRRSKEATAGKGEYLMDANADAIASMFRHHDVDTLIHGHTHRPAQHRHVVDGAACIRHVLADWRDRACWFEAEDGALRAITTDGAGQPVADPRYPA</sequence>
<keyword evidence="4 10" id="KW-0441">Lipid A biosynthesis</keyword>
<protein>
    <recommendedName>
        <fullName evidence="10">UDP-2,3-diacylglucosamine hydrolase</fullName>
        <ecNumber evidence="10">3.6.1.54</ecNumber>
    </recommendedName>
    <alternativeName>
        <fullName evidence="10">UDP-2,3-diacylglucosamine diphosphatase</fullName>
    </alternativeName>
</protein>
<evidence type="ECO:0000313" key="13">
    <source>
        <dbReference type="Proteomes" id="UP000005019"/>
    </source>
</evidence>
<dbReference type="eggNOG" id="COG2908">
    <property type="taxonomic scope" value="Bacteria"/>
</dbReference>
<evidence type="ECO:0000256" key="6">
    <source>
        <dbReference type="ARBA" id="ARBA00022801"/>
    </source>
</evidence>
<comment type="similarity">
    <text evidence="10">Belongs to the LpxH family.</text>
</comment>
<reference evidence="12 13" key="1">
    <citation type="journal article" date="2011" name="J. Bacteriol.">
        <title>Genome sequence of Methyloversatilis universalis FAM5T, a methylotrophic representative of the order Rhodocyclales.</title>
        <authorList>
            <person name="Kittichotirat W."/>
            <person name="Good N.M."/>
            <person name="Hall R."/>
            <person name="Bringel F."/>
            <person name="Lajus A."/>
            <person name="Medigue C."/>
            <person name="Smalley N.E."/>
            <person name="Beck D."/>
            <person name="Bumgarner R."/>
            <person name="Vuilleumier S."/>
            <person name="Kalyuzhnaya M.G."/>
        </authorList>
    </citation>
    <scope>NUCLEOTIDE SEQUENCE [LARGE SCALE GENOMIC DNA]</scope>
    <source>
        <strain evidence="13">ATCC BAA-1314 / JCM 13912 / FAM5</strain>
    </source>
</reference>
<gene>
    <name evidence="10" type="primary">lpxH</name>
    <name evidence="12" type="ORF">METUNv1_00349</name>
</gene>
<dbReference type="CDD" id="cd07398">
    <property type="entry name" value="MPP_YbbF-LpxH"/>
    <property type="match status" value="1"/>
</dbReference>
<keyword evidence="3 10" id="KW-0997">Cell inner membrane</keyword>
<dbReference type="PANTHER" id="PTHR34990">
    <property type="entry name" value="UDP-2,3-DIACYLGLUCOSAMINE HYDROLASE-RELATED"/>
    <property type="match status" value="1"/>
</dbReference>
<dbReference type="GO" id="GO:0030145">
    <property type="term" value="F:manganese ion binding"/>
    <property type="evidence" value="ECO:0007669"/>
    <property type="project" value="UniProtKB-UniRule"/>
</dbReference>
<feature type="binding site" evidence="10">
    <location>
        <position position="79"/>
    </location>
    <ligand>
        <name>Mn(2+)</name>
        <dbReference type="ChEBI" id="CHEBI:29035"/>
        <label>2</label>
    </ligand>
</feature>
<evidence type="ECO:0000256" key="2">
    <source>
        <dbReference type="ARBA" id="ARBA00022516"/>
    </source>
</evidence>
<feature type="binding site" evidence="10">
    <location>
        <position position="122"/>
    </location>
    <ligand>
        <name>substrate</name>
    </ligand>
</feature>
<dbReference type="OrthoDB" id="9783283at2"/>
<dbReference type="GO" id="GO:0009245">
    <property type="term" value="P:lipid A biosynthetic process"/>
    <property type="evidence" value="ECO:0007669"/>
    <property type="project" value="UniProtKB-UniRule"/>
</dbReference>
<proteinExistence type="inferred from homology"/>
<keyword evidence="9 10" id="KW-0464">Manganese</keyword>
<dbReference type="SUPFAM" id="SSF56300">
    <property type="entry name" value="Metallo-dependent phosphatases"/>
    <property type="match status" value="1"/>
</dbReference>
<feature type="domain" description="Calcineurin-like phosphoesterase" evidence="11">
    <location>
        <begin position="3"/>
        <end position="199"/>
    </location>
</feature>
<dbReference type="STRING" id="1000565.METUNv1_00349"/>
<comment type="function">
    <text evidence="10">Hydrolyzes the pyrophosphate bond of UDP-2,3-diacylglucosamine to yield 2,3-diacylglucosamine 1-phosphate (lipid X) and UMP by catalyzing the attack of water at the alpha-P atom. Involved in the biosynthesis of lipid A, a phosphorylated glycolipid that anchors the lipopolysaccharide to the outer membrane of the cell.</text>
</comment>
<keyword evidence="5 10" id="KW-0479">Metal-binding</keyword>
<dbReference type="InterPro" id="IPR010138">
    <property type="entry name" value="UDP-diacylglucosamine_Hdrlase"/>
</dbReference>
<evidence type="ECO:0000313" key="12">
    <source>
        <dbReference type="EMBL" id="EGK73177.1"/>
    </source>
</evidence>
<feature type="binding site" evidence="10">
    <location>
        <position position="9"/>
    </location>
    <ligand>
        <name>Mn(2+)</name>
        <dbReference type="ChEBI" id="CHEBI:29035"/>
        <label>1</label>
    </ligand>
</feature>
<dbReference type="PANTHER" id="PTHR34990:SF1">
    <property type="entry name" value="UDP-2,3-DIACYLGLUCOSAMINE HYDROLASE"/>
    <property type="match status" value="1"/>
</dbReference>
<dbReference type="Gene3D" id="3.60.21.10">
    <property type="match status" value="1"/>
</dbReference>
<comment type="pathway">
    <text evidence="10">Glycolipid biosynthesis; lipid IV(A) biosynthesis; lipid IV(A) from (3R)-3-hydroxytetradecanoyl-[acyl-carrier-protein] and UDP-N-acetyl-alpha-D-glucosamine: step 4/6.</text>
</comment>
<comment type="catalytic activity">
    <reaction evidence="10">
        <text>UDP-2-N,3-O-bis[(3R)-3-hydroxytetradecanoyl]-alpha-D-glucosamine + H2O = 2-N,3-O-bis[(3R)-3-hydroxytetradecanoyl]-alpha-D-glucosaminyl 1-phosphate + UMP + 2 H(+)</text>
        <dbReference type="Rhea" id="RHEA:25213"/>
        <dbReference type="ChEBI" id="CHEBI:15377"/>
        <dbReference type="ChEBI" id="CHEBI:15378"/>
        <dbReference type="ChEBI" id="CHEBI:57865"/>
        <dbReference type="ChEBI" id="CHEBI:57957"/>
        <dbReference type="ChEBI" id="CHEBI:78847"/>
        <dbReference type="EC" id="3.6.1.54"/>
    </reaction>
</comment>
<feature type="binding site" evidence="10">
    <location>
        <position position="195"/>
    </location>
    <ligand>
        <name>substrate</name>
    </ligand>
</feature>
<dbReference type="EMBL" id="AFHG01000029">
    <property type="protein sequence ID" value="EGK73177.1"/>
    <property type="molecule type" value="Genomic_DNA"/>
</dbReference>
<dbReference type="NCBIfam" id="NF003743">
    <property type="entry name" value="PRK05340.1"/>
    <property type="match status" value="1"/>
</dbReference>
<keyword evidence="2 10" id="KW-0444">Lipid biosynthesis</keyword>
<evidence type="ECO:0000256" key="5">
    <source>
        <dbReference type="ARBA" id="ARBA00022723"/>
    </source>
</evidence>
<dbReference type="GO" id="GO:0019897">
    <property type="term" value="C:extrinsic component of plasma membrane"/>
    <property type="evidence" value="ECO:0007669"/>
    <property type="project" value="UniProtKB-UniRule"/>
</dbReference>
<evidence type="ECO:0000256" key="9">
    <source>
        <dbReference type="ARBA" id="ARBA00023211"/>
    </source>
</evidence>
<dbReference type="RefSeq" id="WP_008058226.1">
    <property type="nucleotide sequence ID" value="NZ_AFHG01000029.1"/>
</dbReference>
<keyword evidence="7 10" id="KW-0443">Lipid metabolism</keyword>
<dbReference type="NCBIfam" id="TIGR01854">
    <property type="entry name" value="lipid_A_lpxH"/>
    <property type="match status" value="1"/>
</dbReference>
<evidence type="ECO:0000256" key="1">
    <source>
        <dbReference type="ARBA" id="ARBA00022475"/>
    </source>
</evidence>